<evidence type="ECO:0000313" key="3">
    <source>
        <dbReference type="EMBL" id="SCA55552.1"/>
    </source>
</evidence>
<dbReference type="InterPro" id="IPR011006">
    <property type="entry name" value="CheY-like_superfamily"/>
</dbReference>
<dbReference type="Gene3D" id="3.40.50.2300">
    <property type="match status" value="1"/>
</dbReference>
<name>A0A1C3RE88_9PROT</name>
<sequence>MNVLLLEPYTGMRVMVRGVLRAMEIDTLFEPRSSLEAMQILLTDKVDFFICSDTVKPLDALICIKLIRNSREDHIRHIRTIISIDTYEEDDIKKLIDAGADYTLMKPFSADDITSQINRLITKRAGFIETRAYVGPDRRHWQAPIKHAERRDDTYNPGRAVFNHSLRKLIQRLFDLQAKKQNDKDKEREEDLKARGILIEGNDLDERECPAHELEEGMTLLKPVYSDHGMLVVPAGHALGNKTISRLLDLVAADRITDMFSVMIPPQSDAQEIA</sequence>
<dbReference type="PROSITE" id="PS50110">
    <property type="entry name" value="RESPONSE_REGULATORY"/>
    <property type="match status" value="1"/>
</dbReference>
<dbReference type="SUPFAM" id="SSF52172">
    <property type="entry name" value="CheY-like"/>
    <property type="match status" value="1"/>
</dbReference>
<organism evidence="3 4">
    <name type="scientific">Candidatus Terasakiella magnetica</name>
    <dbReference type="NCBI Taxonomy" id="1867952"/>
    <lineage>
        <taxon>Bacteria</taxon>
        <taxon>Pseudomonadati</taxon>
        <taxon>Pseudomonadota</taxon>
        <taxon>Alphaproteobacteria</taxon>
        <taxon>Rhodospirillales</taxon>
        <taxon>Terasakiellaceae</taxon>
        <taxon>Terasakiella</taxon>
    </lineage>
</organism>
<dbReference type="GO" id="GO:0000160">
    <property type="term" value="P:phosphorelay signal transduction system"/>
    <property type="evidence" value="ECO:0007669"/>
    <property type="project" value="InterPro"/>
</dbReference>
<keyword evidence="4" id="KW-1185">Reference proteome</keyword>
<dbReference type="SMART" id="SM00448">
    <property type="entry name" value="REC"/>
    <property type="match status" value="1"/>
</dbReference>
<proteinExistence type="predicted"/>
<accession>A0A1C3RE88</accession>
<dbReference type="EMBL" id="FLYE01000002">
    <property type="protein sequence ID" value="SCA55552.1"/>
    <property type="molecule type" value="Genomic_DNA"/>
</dbReference>
<protein>
    <recommendedName>
        <fullName evidence="2">Response regulatory domain-containing protein</fullName>
    </recommendedName>
</protein>
<evidence type="ECO:0000259" key="2">
    <source>
        <dbReference type="PROSITE" id="PS50110"/>
    </source>
</evidence>
<dbReference type="OrthoDB" id="8436207at2"/>
<dbReference type="STRING" id="1867952.MTBPR1_100193"/>
<reference evidence="3 4" key="1">
    <citation type="submission" date="2016-07" db="EMBL/GenBank/DDBJ databases">
        <authorList>
            <person name="Lefevre C.T."/>
        </authorList>
    </citation>
    <scope>NUCLEOTIDE SEQUENCE [LARGE SCALE GENOMIC DNA]</scope>
    <source>
        <strain evidence="3">PR1</strain>
    </source>
</reference>
<evidence type="ECO:0000313" key="4">
    <source>
        <dbReference type="Proteomes" id="UP000231658"/>
    </source>
</evidence>
<gene>
    <name evidence="3" type="ORF">MTBPR1_100193</name>
</gene>
<comment type="caution">
    <text evidence="1">Lacks conserved residue(s) required for the propagation of feature annotation.</text>
</comment>
<dbReference type="Proteomes" id="UP000231658">
    <property type="component" value="Unassembled WGS sequence"/>
</dbReference>
<dbReference type="RefSeq" id="WP_069186258.1">
    <property type="nucleotide sequence ID" value="NZ_FLYE01000002.1"/>
</dbReference>
<evidence type="ECO:0000256" key="1">
    <source>
        <dbReference type="PROSITE-ProRule" id="PRU00169"/>
    </source>
</evidence>
<feature type="domain" description="Response regulatory" evidence="2">
    <location>
        <begin position="2"/>
        <end position="121"/>
    </location>
</feature>
<dbReference type="InterPro" id="IPR001789">
    <property type="entry name" value="Sig_transdc_resp-reg_receiver"/>
</dbReference>
<dbReference type="AlphaFoldDB" id="A0A1C3RE88"/>